<gene>
    <name evidence="1" type="ORF">rCG_40935</name>
</gene>
<sequence>CHDILRHRLLPPLNL</sequence>
<proteinExistence type="predicted"/>
<reference evidence="2" key="1">
    <citation type="submission" date="2005-09" db="EMBL/GenBank/DDBJ databases">
        <authorList>
            <person name="Mural R.J."/>
            <person name="Li P.W."/>
            <person name="Adams M.D."/>
            <person name="Amanatides P.G."/>
            <person name="Baden-Tillson H."/>
            <person name="Barnstead M."/>
            <person name="Chin S.H."/>
            <person name="Dew I."/>
            <person name="Evans C.A."/>
            <person name="Ferriera S."/>
            <person name="Flanigan M."/>
            <person name="Fosler C."/>
            <person name="Glodek A."/>
            <person name="Gu Z."/>
            <person name="Holt R.A."/>
            <person name="Jennings D."/>
            <person name="Kraft C.L."/>
            <person name="Lu F."/>
            <person name="Nguyen T."/>
            <person name="Nusskern D.R."/>
            <person name="Pfannkoch C.M."/>
            <person name="Sitter C."/>
            <person name="Sutton G.G."/>
            <person name="Venter J.C."/>
            <person name="Wang Z."/>
            <person name="Woodage T."/>
            <person name="Zheng X.H."/>
            <person name="Zhong F."/>
        </authorList>
    </citation>
    <scope>NUCLEOTIDE SEQUENCE [LARGE SCALE GENOMIC DNA]</scope>
    <source>
        <strain>BN</strain>
        <strain evidence="2">Sprague-Dawley</strain>
    </source>
</reference>
<dbReference type="Proteomes" id="UP000234681">
    <property type="component" value="Chromosome 2"/>
</dbReference>
<accession>A6KMN7</accession>
<name>A6KMN7_RAT</name>
<feature type="non-terminal residue" evidence="1">
    <location>
        <position position="1"/>
    </location>
</feature>
<evidence type="ECO:0000313" key="2">
    <source>
        <dbReference type="Proteomes" id="UP000234681"/>
    </source>
</evidence>
<feature type="non-terminal residue" evidence="1">
    <location>
        <position position="15"/>
    </location>
</feature>
<dbReference type="EMBL" id="CH474068">
    <property type="protein sequence ID" value="EDL87867.1"/>
    <property type="molecule type" value="Genomic_DNA"/>
</dbReference>
<evidence type="ECO:0000313" key="1">
    <source>
        <dbReference type="EMBL" id="EDL87867.1"/>
    </source>
</evidence>
<protein>
    <submittedName>
        <fullName evidence="1">RCG40935</fullName>
    </submittedName>
</protein>
<organism evidence="1 2">
    <name type="scientific">Rattus norvegicus</name>
    <name type="common">Rat</name>
    <dbReference type="NCBI Taxonomy" id="10116"/>
    <lineage>
        <taxon>Eukaryota</taxon>
        <taxon>Metazoa</taxon>
        <taxon>Chordata</taxon>
        <taxon>Craniata</taxon>
        <taxon>Vertebrata</taxon>
        <taxon>Euteleostomi</taxon>
        <taxon>Mammalia</taxon>
        <taxon>Eutheria</taxon>
        <taxon>Euarchontoglires</taxon>
        <taxon>Glires</taxon>
        <taxon>Rodentia</taxon>
        <taxon>Myomorpha</taxon>
        <taxon>Muroidea</taxon>
        <taxon>Muridae</taxon>
        <taxon>Murinae</taxon>
        <taxon>Rattus</taxon>
    </lineage>
</organism>